<protein>
    <submittedName>
        <fullName evidence="2">Unannotated protein</fullName>
    </submittedName>
</protein>
<proteinExistence type="predicted"/>
<reference evidence="2" key="1">
    <citation type="submission" date="2020-05" db="EMBL/GenBank/DDBJ databases">
        <authorList>
            <person name="Chiriac C."/>
            <person name="Salcher M."/>
            <person name="Ghai R."/>
            <person name="Kavagutti S V."/>
        </authorList>
    </citation>
    <scope>NUCLEOTIDE SEQUENCE</scope>
</reference>
<feature type="compositionally biased region" description="Basic and acidic residues" evidence="1">
    <location>
        <begin position="92"/>
        <end position="103"/>
    </location>
</feature>
<organism evidence="2">
    <name type="scientific">freshwater metagenome</name>
    <dbReference type="NCBI Taxonomy" id="449393"/>
    <lineage>
        <taxon>unclassified sequences</taxon>
        <taxon>metagenomes</taxon>
        <taxon>ecological metagenomes</taxon>
    </lineage>
</organism>
<sequence>MLGELPWLTIWCAQRKHWPHDLGDDITGLAHDHRVARANIFDPHLIFVVQRGHANRGPTNKHWLEHREGGGPAGAPNGHHDVAQDRGALFGRELERDGPSRRA</sequence>
<feature type="region of interest" description="Disordered" evidence="1">
    <location>
        <begin position="57"/>
        <end position="103"/>
    </location>
</feature>
<name>A0A6J6XH58_9ZZZZ</name>
<dbReference type="AlphaFoldDB" id="A0A6J6XH58"/>
<gene>
    <name evidence="2" type="ORF">UFOPK2992_00695</name>
</gene>
<evidence type="ECO:0000313" key="2">
    <source>
        <dbReference type="EMBL" id="CAB4795113.1"/>
    </source>
</evidence>
<accession>A0A6J6XH58</accession>
<evidence type="ECO:0000256" key="1">
    <source>
        <dbReference type="SAM" id="MobiDB-lite"/>
    </source>
</evidence>
<dbReference type="EMBL" id="CAFAAI010000100">
    <property type="protein sequence ID" value="CAB4795113.1"/>
    <property type="molecule type" value="Genomic_DNA"/>
</dbReference>